<dbReference type="GO" id="GO:0016705">
    <property type="term" value="F:oxidoreductase activity, acting on paired donors, with incorporation or reduction of molecular oxygen"/>
    <property type="evidence" value="ECO:0007669"/>
    <property type="project" value="InterPro"/>
</dbReference>
<comment type="subcellular location">
    <subcellularLocation>
        <location evidence="1">Membrane</location>
        <topology evidence="1">Single-pass membrane protein</topology>
    </subcellularLocation>
</comment>
<proteinExistence type="inferred from homology"/>
<dbReference type="GO" id="GO:0020037">
    <property type="term" value="F:heme binding"/>
    <property type="evidence" value="ECO:0007669"/>
    <property type="project" value="InterPro"/>
</dbReference>
<evidence type="ECO:0000256" key="3">
    <source>
        <dbReference type="ARBA" id="ARBA00022723"/>
    </source>
</evidence>
<keyword evidence="3 7" id="KW-0479">Metal-binding</keyword>
<dbReference type="InterPro" id="IPR017972">
    <property type="entry name" value="Cyt_P450_CS"/>
</dbReference>
<evidence type="ECO:0000256" key="5">
    <source>
        <dbReference type="ARBA" id="ARBA00023002"/>
    </source>
</evidence>
<keyword evidence="5 8" id="KW-0560">Oxidoreductase</keyword>
<evidence type="ECO:0000256" key="1">
    <source>
        <dbReference type="ARBA" id="ARBA00004167"/>
    </source>
</evidence>
<accession>A0AAW2PLB1</accession>
<dbReference type="InterPro" id="IPR036396">
    <property type="entry name" value="Cyt_P450_sf"/>
</dbReference>
<dbReference type="InterPro" id="IPR002401">
    <property type="entry name" value="Cyt_P450_E_grp-I"/>
</dbReference>
<feature type="transmembrane region" description="Helical" evidence="9">
    <location>
        <begin position="64"/>
        <end position="82"/>
    </location>
</feature>
<feature type="transmembrane region" description="Helical" evidence="9">
    <location>
        <begin position="23"/>
        <end position="43"/>
    </location>
</feature>
<organism evidence="10">
    <name type="scientific">Sesamum radiatum</name>
    <name type="common">Black benniseed</name>
    <dbReference type="NCBI Taxonomy" id="300843"/>
    <lineage>
        <taxon>Eukaryota</taxon>
        <taxon>Viridiplantae</taxon>
        <taxon>Streptophyta</taxon>
        <taxon>Embryophyta</taxon>
        <taxon>Tracheophyta</taxon>
        <taxon>Spermatophyta</taxon>
        <taxon>Magnoliopsida</taxon>
        <taxon>eudicotyledons</taxon>
        <taxon>Gunneridae</taxon>
        <taxon>Pentapetalae</taxon>
        <taxon>asterids</taxon>
        <taxon>lamiids</taxon>
        <taxon>Lamiales</taxon>
        <taxon>Pedaliaceae</taxon>
        <taxon>Sesamum</taxon>
    </lineage>
</organism>
<evidence type="ECO:0000256" key="8">
    <source>
        <dbReference type="RuleBase" id="RU000461"/>
    </source>
</evidence>
<keyword evidence="8" id="KW-0503">Monooxygenase</keyword>
<dbReference type="PROSITE" id="PS00086">
    <property type="entry name" value="CYTOCHROME_P450"/>
    <property type="match status" value="1"/>
</dbReference>
<dbReference type="PANTHER" id="PTHR24286">
    <property type="entry name" value="CYTOCHROME P450 26"/>
    <property type="match status" value="1"/>
</dbReference>
<protein>
    <submittedName>
        <fullName evidence="10">Abscisic acid 8'-hydroxylase 3</fullName>
    </submittedName>
</protein>
<dbReference type="SUPFAM" id="SSF48264">
    <property type="entry name" value="Cytochrome P450"/>
    <property type="match status" value="1"/>
</dbReference>
<dbReference type="GO" id="GO:0005506">
    <property type="term" value="F:iron ion binding"/>
    <property type="evidence" value="ECO:0007669"/>
    <property type="project" value="InterPro"/>
</dbReference>
<keyword evidence="4 9" id="KW-1133">Transmembrane helix</keyword>
<keyword evidence="2 9" id="KW-0812">Transmembrane</keyword>
<reference evidence="10" key="2">
    <citation type="journal article" date="2024" name="Plant">
        <title>Genomic evolution and insights into agronomic trait innovations of Sesamum species.</title>
        <authorList>
            <person name="Miao H."/>
            <person name="Wang L."/>
            <person name="Qu L."/>
            <person name="Liu H."/>
            <person name="Sun Y."/>
            <person name="Le M."/>
            <person name="Wang Q."/>
            <person name="Wei S."/>
            <person name="Zheng Y."/>
            <person name="Lin W."/>
            <person name="Duan Y."/>
            <person name="Cao H."/>
            <person name="Xiong S."/>
            <person name="Wang X."/>
            <person name="Wei L."/>
            <person name="Li C."/>
            <person name="Ma Q."/>
            <person name="Ju M."/>
            <person name="Zhao R."/>
            <person name="Li G."/>
            <person name="Mu C."/>
            <person name="Tian Q."/>
            <person name="Mei H."/>
            <person name="Zhang T."/>
            <person name="Gao T."/>
            <person name="Zhang H."/>
        </authorList>
    </citation>
    <scope>NUCLEOTIDE SEQUENCE</scope>
    <source>
        <strain evidence="10">G02</strain>
    </source>
</reference>
<evidence type="ECO:0000256" key="9">
    <source>
        <dbReference type="SAM" id="Phobius"/>
    </source>
</evidence>
<comment type="caution">
    <text evidence="10">The sequence shown here is derived from an EMBL/GenBank/DDBJ whole genome shotgun (WGS) entry which is preliminary data.</text>
</comment>
<feature type="transmembrane region" description="Helical" evidence="9">
    <location>
        <begin position="308"/>
        <end position="331"/>
    </location>
</feature>
<dbReference type="GO" id="GO:0010268">
    <property type="term" value="P:brassinosteroid homeostasis"/>
    <property type="evidence" value="ECO:0007669"/>
    <property type="project" value="TreeGrafter"/>
</dbReference>
<dbReference type="GO" id="GO:0016020">
    <property type="term" value="C:membrane"/>
    <property type="evidence" value="ECO:0007669"/>
    <property type="project" value="UniProtKB-SubCell"/>
</dbReference>
<dbReference type="Gene3D" id="1.10.630.10">
    <property type="entry name" value="Cytochrome P450"/>
    <property type="match status" value="1"/>
</dbReference>
<keyword evidence="6 7" id="KW-0408">Iron</keyword>
<comment type="cofactor">
    <cofactor evidence="7">
        <name>heme</name>
        <dbReference type="ChEBI" id="CHEBI:30413"/>
    </cofactor>
</comment>
<evidence type="ECO:0000256" key="6">
    <source>
        <dbReference type="ARBA" id="ARBA00023004"/>
    </source>
</evidence>
<dbReference type="PRINTS" id="PR00463">
    <property type="entry name" value="EP450I"/>
</dbReference>
<gene>
    <name evidence="10" type="ORF">Sradi_4037100</name>
</gene>
<keyword evidence="9" id="KW-0472">Membrane</keyword>
<dbReference type="GO" id="GO:0004497">
    <property type="term" value="F:monooxygenase activity"/>
    <property type="evidence" value="ECO:0007669"/>
    <property type="project" value="UniProtKB-KW"/>
</dbReference>
<evidence type="ECO:0000313" key="10">
    <source>
        <dbReference type="EMBL" id="KAL0355902.1"/>
    </source>
</evidence>
<feature type="binding site" description="axial binding residue" evidence="7">
    <location>
        <position position="449"/>
    </location>
    <ligand>
        <name>heme</name>
        <dbReference type="ChEBI" id="CHEBI:30413"/>
    </ligand>
    <ligandPart>
        <name>Fe</name>
        <dbReference type="ChEBI" id="CHEBI:18248"/>
    </ligandPart>
</feature>
<keyword evidence="7 8" id="KW-0349">Heme</keyword>
<dbReference type="EMBL" id="JACGWJ010000017">
    <property type="protein sequence ID" value="KAL0355902.1"/>
    <property type="molecule type" value="Genomic_DNA"/>
</dbReference>
<name>A0AAW2PLB1_SESRA</name>
<dbReference type="Pfam" id="PF00067">
    <property type="entry name" value="p450"/>
    <property type="match status" value="1"/>
</dbReference>
<dbReference type="AlphaFoldDB" id="A0AAW2PLB1"/>
<dbReference type="GO" id="GO:0016132">
    <property type="term" value="P:brassinosteroid biosynthetic process"/>
    <property type="evidence" value="ECO:0007669"/>
    <property type="project" value="TreeGrafter"/>
</dbReference>
<dbReference type="InterPro" id="IPR001128">
    <property type="entry name" value="Cyt_P450"/>
</dbReference>
<dbReference type="PRINTS" id="PR00385">
    <property type="entry name" value="P450"/>
</dbReference>
<evidence type="ECO:0000256" key="7">
    <source>
        <dbReference type="PIRSR" id="PIRSR602401-1"/>
    </source>
</evidence>
<evidence type="ECO:0000256" key="4">
    <source>
        <dbReference type="ARBA" id="ARBA00022989"/>
    </source>
</evidence>
<sequence length="500" mass="56645">MPSRFGASSVAMLGQLEANRPQGFWVALLVGILAVVGWLLWWWNDILYALRRLRRAGGGAKLPPGYMGIPFLGEMLTFLWYFKILGRPDDYINSKRRKYGDGVGLYRTHLFGSPAIIACTPSANKFVLQTESSFFLEWPSVELVGTTSLVAVQGSSHTRVRSFVVRAINQPDALRKIALMVQPRITVALESWAQKGRIRVYKEAKKVTFANIGKYFASFEPGLVLDTLDELFKGLTAGIRAHPLNFPGTAFHRALQCRKKAMAIFRDEMEKRKKGDASKGKNDLMEGLMQMKDDDGKQLTDTEVLDNIVSLVVAGYTSTSLAIMWAFYYLAMHPDVVEKLREEHMPITKKLNGDFITYDEISSCKYTGKVVEEIIRLANVAAFIFRTAKKDVEYKGYIIPKGWKVVCWLRYLHTNPENFEDPMSFNPDRWNEPPKPGSYLVFGGGSRICAGNMLARLQLAVLLHHLVVGYRWELVNRNATMSYLPHPKPVDEVEVDIYRI</sequence>
<evidence type="ECO:0000256" key="2">
    <source>
        <dbReference type="ARBA" id="ARBA00022692"/>
    </source>
</evidence>
<reference evidence="10" key="1">
    <citation type="submission" date="2020-06" db="EMBL/GenBank/DDBJ databases">
        <authorList>
            <person name="Li T."/>
            <person name="Hu X."/>
            <person name="Zhang T."/>
            <person name="Song X."/>
            <person name="Zhang H."/>
            <person name="Dai N."/>
            <person name="Sheng W."/>
            <person name="Hou X."/>
            <person name="Wei L."/>
        </authorList>
    </citation>
    <scope>NUCLEOTIDE SEQUENCE</scope>
    <source>
        <strain evidence="10">G02</strain>
        <tissue evidence="10">Leaf</tissue>
    </source>
</reference>
<dbReference type="PANTHER" id="PTHR24286:SF12">
    <property type="entry name" value="CYTOCHROME P450 FAMILY PROTEIN, EXPRESSED"/>
    <property type="match status" value="1"/>
</dbReference>
<comment type="similarity">
    <text evidence="8">Belongs to the cytochrome P450 family.</text>
</comment>
<dbReference type="GO" id="GO:0016125">
    <property type="term" value="P:sterol metabolic process"/>
    <property type="evidence" value="ECO:0007669"/>
    <property type="project" value="TreeGrafter"/>
</dbReference>